<dbReference type="SUPFAM" id="SSF81343">
    <property type="entry name" value="Fumarate reductase respiratory complex transmembrane subunits"/>
    <property type="match status" value="1"/>
</dbReference>
<keyword evidence="7" id="KW-0472">Membrane</keyword>
<feature type="non-terminal residue" evidence="9">
    <location>
        <position position="1"/>
    </location>
</feature>
<organism evidence="9 10">
    <name type="scientific">Thamnocephalis sphaerospora</name>
    <dbReference type="NCBI Taxonomy" id="78915"/>
    <lineage>
        <taxon>Eukaryota</taxon>
        <taxon>Fungi</taxon>
        <taxon>Fungi incertae sedis</taxon>
        <taxon>Zoopagomycota</taxon>
        <taxon>Zoopagomycotina</taxon>
        <taxon>Zoopagomycetes</taxon>
        <taxon>Zoopagales</taxon>
        <taxon>Sigmoideomycetaceae</taxon>
        <taxon>Thamnocephalis</taxon>
    </lineage>
</organism>
<evidence type="ECO:0000313" key="9">
    <source>
        <dbReference type="EMBL" id="RKP07369.1"/>
    </source>
</evidence>
<dbReference type="InterPro" id="IPR018495">
    <property type="entry name" value="Succ_DH_cyt_bsu_CS"/>
</dbReference>
<evidence type="ECO:0000256" key="4">
    <source>
        <dbReference type="ARBA" id="ARBA00022723"/>
    </source>
</evidence>
<dbReference type="InterPro" id="IPR034804">
    <property type="entry name" value="SQR/QFR_C/D"/>
</dbReference>
<dbReference type="EMBL" id="KZ992729">
    <property type="protein sequence ID" value="RKP07369.1"/>
    <property type="molecule type" value="Genomic_DNA"/>
</dbReference>
<sequence>VTTKSQAEIAAEAKRQRPTSPHLTIYQPQLTWVMSGLHRTSGVALASVFYASMIAYLGVSSIDSAAVISTVAELPTAVKVTGKFALALPFTFHACNGIRHLMWDTATSLTLKGVYTSGWIVTGASVLSAGYLAAL</sequence>
<dbReference type="GO" id="GO:0046872">
    <property type="term" value="F:metal ion binding"/>
    <property type="evidence" value="ECO:0007669"/>
    <property type="project" value="UniProtKB-KW"/>
</dbReference>
<dbReference type="STRING" id="78915.A0A4V1IWF4"/>
<evidence type="ECO:0000256" key="6">
    <source>
        <dbReference type="ARBA" id="ARBA00023004"/>
    </source>
</evidence>
<dbReference type="NCBIfam" id="TIGR02970">
    <property type="entry name" value="succ_dehyd_cytB"/>
    <property type="match status" value="1"/>
</dbReference>
<feature type="binding site" description="axial binding residue" evidence="8">
    <location>
        <position position="93"/>
    </location>
    <ligand>
        <name>heme</name>
        <dbReference type="ChEBI" id="CHEBI:30413"/>
        <note>ligand shared with second transmembrane subunit</note>
    </ligand>
    <ligandPart>
        <name>Fe</name>
        <dbReference type="ChEBI" id="CHEBI:18248"/>
    </ligandPart>
</feature>
<keyword evidence="10" id="KW-1185">Reference proteome</keyword>
<comment type="cofactor">
    <cofactor evidence="8">
        <name>heme</name>
        <dbReference type="ChEBI" id="CHEBI:30413"/>
    </cofactor>
    <text evidence="8">The heme is bound between the two transmembrane subunits.</text>
</comment>
<keyword evidence="6 8" id="KW-0408">Iron</keyword>
<evidence type="ECO:0000256" key="5">
    <source>
        <dbReference type="ARBA" id="ARBA00022989"/>
    </source>
</evidence>
<evidence type="ECO:0000256" key="3">
    <source>
        <dbReference type="ARBA" id="ARBA00022692"/>
    </source>
</evidence>
<dbReference type="InterPro" id="IPR000701">
    <property type="entry name" value="SuccDH_FuR_B_TM-su"/>
</dbReference>
<dbReference type="InterPro" id="IPR014314">
    <property type="entry name" value="Succ_DH_cytb556"/>
</dbReference>
<keyword evidence="2 8" id="KW-0349">Heme</keyword>
<dbReference type="PANTHER" id="PTHR10978">
    <property type="entry name" value="SUCCINATE DEHYDROGENASE CYTOCHROME B560 SUBUNIT"/>
    <property type="match status" value="1"/>
</dbReference>
<dbReference type="OrthoDB" id="588261at2759"/>
<comment type="subcellular location">
    <subcellularLocation>
        <location evidence="1">Membrane</location>
        <topology evidence="1">Multi-pass membrane protein</topology>
    </subcellularLocation>
</comment>
<dbReference type="PIRSF" id="PIRSF000178">
    <property type="entry name" value="SDH_cyt_b560"/>
    <property type="match status" value="1"/>
</dbReference>
<protein>
    <recommendedName>
        <fullName evidence="11">Succinate dehydrogenase cytochrome b560 subunit</fullName>
    </recommendedName>
</protein>
<dbReference type="GO" id="GO:0009055">
    <property type="term" value="F:electron transfer activity"/>
    <property type="evidence" value="ECO:0007669"/>
    <property type="project" value="InterPro"/>
</dbReference>
<name>A0A4V1IWF4_9FUNG</name>
<dbReference type="Pfam" id="PF01127">
    <property type="entry name" value="Sdh_cyt"/>
    <property type="match status" value="1"/>
</dbReference>
<keyword evidence="4 8" id="KW-0479">Metal-binding</keyword>
<evidence type="ECO:0000313" key="10">
    <source>
        <dbReference type="Proteomes" id="UP000271241"/>
    </source>
</evidence>
<keyword evidence="3" id="KW-0812">Transmembrane</keyword>
<dbReference type="Gene3D" id="1.20.1300.10">
    <property type="entry name" value="Fumarate reductase/succinate dehydrogenase, transmembrane subunit"/>
    <property type="match status" value="1"/>
</dbReference>
<gene>
    <name evidence="9" type="ORF">THASP1DRAFT_17164</name>
</gene>
<dbReference type="GO" id="GO:0005739">
    <property type="term" value="C:mitochondrion"/>
    <property type="evidence" value="ECO:0007669"/>
    <property type="project" value="GOC"/>
</dbReference>
<keyword evidence="5" id="KW-1133">Transmembrane helix</keyword>
<dbReference type="GO" id="GO:0006121">
    <property type="term" value="P:mitochondrial electron transport, succinate to ubiquinone"/>
    <property type="evidence" value="ECO:0007669"/>
    <property type="project" value="TreeGrafter"/>
</dbReference>
<dbReference type="PROSITE" id="PS01001">
    <property type="entry name" value="SDH_CYT_2"/>
    <property type="match status" value="1"/>
</dbReference>
<evidence type="ECO:0000256" key="7">
    <source>
        <dbReference type="ARBA" id="ARBA00023136"/>
    </source>
</evidence>
<dbReference type="AlphaFoldDB" id="A0A4V1IWF4"/>
<dbReference type="PROSITE" id="PS01000">
    <property type="entry name" value="SDH_CYT_1"/>
    <property type="match status" value="1"/>
</dbReference>
<reference evidence="10" key="1">
    <citation type="journal article" date="2018" name="Nat. Microbiol.">
        <title>Leveraging single-cell genomics to expand the fungal tree of life.</title>
        <authorList>
            <person name="Ahrendt S.R."/>
            <person name="Quandt C.A."/>
            <person name="Ciobanu D."/>
            <person name="Clum A."/>
            <person name="Salamov A."/>
            <person name="Andreopoulos B."/>
            <person name="Cheng J.F."/>
            <person name="Woyke T."/>
            <person name="Pelin A."/>
            <person name="Henrissat B."/>
            <person name="Reynolds N.K."/>
            <person name="Benny G.L."/>
            <person name="Smith M.E."/>
            <person name="James T.Y."/>
            <person name="Grigoriev I.V."/>
        </authorList>
    </citation>
    <scope>NUCLEOTIDE SEQUENCE [LARGE SCALE GENOMIC DNA]</scope>
    <source>
        <strain evidence="10">RSA 1356</strain>
    </source>
</reference>
<dbReference type="GO" id="GO:0006099">
    <property type="term" value="P:tricarboxylic acid cycle"/>
    <property type="evidence" value="ECO:0007669"/>
    <property type="project" value="InterPro"/>
</dbReference>
<evidence type="ECO:0000256" key="2">
    <source>
        <dbReference type="ARBA" id="ARBA00022617"/>
    </source>
</evidence>
<evidence type="ECO:0000256" key="1">
    <source>
        <dbReference type="ARBA" id="ARBA00004141"/>
    </source>
</evidence>
<dbReference type="Proteomes" id="UP000271241">
    <property type="component" value="Unassembled WGS sequence"/>
</dbReference>
<evidence type="ECO:0008006" key="11">
    <source>
        <dbReference type="Google" id="ProtNLM"/>
    </source>
</evidence>
<accession>A0A4V1IWF4</accession>
<evidence type="ECO:0000256" key="8">
    <source>
        <dbReference type="PIRSR" id="PIRSR000178-1"/>
    </source>
</evidence>
<dbReference type="CDD" id="cd03499">
    <property type="entry name" value="SQR_TypeC_SdhC"/>
    <property type="match status" value="1"/>
</dbReference>
<dbReference type="GO" id="GO:0016020">
    <property type="term" value="C:membrane"/>
    <property type="evidence" value="ECO:0007669"/>
    <property type="project" value="UniProtKB-SubCell"/>
</dbReference>
<dbReference type="PANTHER" id="PTHR10978:SF5">
    <property type="entry name" value="SUCCINATE DEHYDROGENASE CYTOCHROME B560 SUBUNIT, MITOCHONDRIAL"/>
    <property type="match status" value="1"/>
</dbReference>
<proteinExistence type="predicted"/>